<sequence length="257" mass="28586">DAVRRTRVVQRLAARWRARTQASLGYAREATRLRHWLRESVKIKTLAHKVFYALRVYIGRVTLVQSLWRQRVATARVWRLHLDAQWTAFVATETSSEKVRKPRRLGYPYPAIDPSIRAHVLDETLAAHVGQAKMRFRALEADLLPHLIQSLQGLDGTKSRSQVRALAAGFALLGRVGHALRGIPGALDAATEAAIASVDFGVRHIPLLPLVTAAYKLQNPSFFHEPVKSLDEEGEAASAAAAPPHRTSLVPASRRKK</sequence>
<feature type="region of interest" description="Disordered" evidence="1">
    <location>
        <begin position="233"/>
        <end position="257"/>
    </location>
</feature>
<feature type="non-terminal residue" evidence="2">
    <location>
        <position position="1"/>
    </location>
</feature>
<reference evidence="2" key="1">
    <citation type="submission" date="2019-06" db="EMBL/GenBank/DDBJ databases">
        <title>Genomics analysis of Aphanomyces spp. identifies a new class of oomycete effector associated with host adaptation.</title>
        <authorList>
            <person name="Gaulin E."/>
        </authorList>
    </citation>
    <scope>NUCLEOTIDE SEQUENCE</scope>
    <source>
        <strain evidence="2">CBS 578.67</strain>
    </source>
</reference>
<protein>
    <submittedName>
        <fullName evidence="2">Uncharacterized protein</fullName>
    </submittedName>
</protein>
<comment type="caution">
    <text evidence="2">The sequence shown here is derived from an EMBL/GenBank/DDBJ whole genome shotgun (WGS) entry which is preliminary data.</text>
</comment>
<dbReference type="EMBL" id="VJMH01004136">
    <property type="protein sequence ID" value="KAF0703674.1"/>
    <property type="molecule type" value="Genomic_DNA"/>
</dbReference>
<dbReference type="AlphaFoldDB" id="A0A6A4Z305"/>
<dbReference type="OrthoDB" id="71176at2759"/>
<name>A0A6A4Z305_9STRA</name>
<gene>
    <name evidence="2" type="ORF">As57867_007547</name>
</gene>
<organism evidence="2">
    <name type="scientific">Aphanomyces stellatus</name>
    <dbReference type="NCBI Taxonomy" id="120398"/>
    <lineage>
        <taxon>Eukaryota</taxon>
        <taxon>Sar</taxon>
        <taxon>Stramenopiles</taxon>
        <taxon>Oomycota</taxon>
        <taxon>Saprolegniomycetes</taxon>
        <taxon>Saprolegniales</taxon>
        <taxon>Verrucalvaceae</taxon>
        <taxon>Aphanomyces</taxon>
    </lineage>
</organism>
<evidence type="ECO:0000256" key="1">
    <source>
        <dbReference type="SAM" id="MobiDB-lite"/>
    </source>
</evidence>
<evidence type="ECO:0000313" key="2">
    <source>
        <dbReference type="EMBL" id="KAF0703674.1"/>
    </source>
</evidence>
<accession>A0A6A4Z305</accession>
<proteinExistence type="predicted"/>